<dbReference type="Gene3D" id="3.40.50.1110">
    <property type="entry name" value="SGNH hydrolase"/>
    <property type="match status" value="2"/>
</dbReference>
<dbReference type="InterPro" id="IPR013830">
    <property type="entry name" value="SGNH_hydro"/>
</dbReference>
<dbReference type="PANTHER" id="PTHR22901">
    <property type="entry name" value="SIALATE O-ACETYLESTERASE"/>
    <property type="match status" value="1"/>
</dbReference>
<dbReference type="AlphaFoldDB" id="A0A0S2KND4"/>
<evidence type="ECO:0000259" key="2">
    <source>
        <dbReference type="Pfam" id="PF03629"/>
    </source>
</evidence>
<dbReference type="EMBL" id="CP013195">
    <property type="protein sequence ID" value="ALO49816.1"/>
    <property type="molecule type" value="Genomic_DNA"/>
</dbReference>
<dbReference type="GO" id="GO:0001681">
    <property type="term" value="F:sialate O-acetylesterase activity"/>
    <property type="evidence" value="ECO:0007669"/>
    <property type="project" value="InterPro"/>
</dbReference>
<dbReference type="RefSeq" id="WP_025066223.1">
    <property type="nucleotide sequence ID" value="NZ_CP013195.1"/>
</dbReference>
<protein>
    <submittedName>
        <fullName evidence="4">Sialate O-acetylesterase</fullName>
    </submittedName>
</protein>
<evidence type="ECO:0000313" key="5">
    <source>
        <dbReference type="Proteomes" id="UP000056252"/>
    </source>
</evidence>
<dbReference type="Gene3D" id="2.60.40.10">
    <property type="entry name" value="Immunoglobulins"/>
    <property type="match status" value="1"/>
</dbReference>
<dbReference type="GO" id="GO:0005975">
    <property type="term" value="P:carbohydrate metabolic process"/>
    <property type="evidence" value="ECO:0007669"/>
    <property type="project" value="TreeGrafter"/>
</dbReference>
<name>A0A0S2KND4_9BACT</name>
<proteinExistence type="predicted"/>
<organism evidence="4 5">
    <name type="scientific">Hoylesella enoeca</name>
    <dbReference type="NCBI Taxonomy" id="76123"/>
    <lineage>
        <taxon>Bacteria</taxon>
        <taxon>Pseudomonadati</taxon>
        <taxon>Bacteroidota</taxon>
        <taxon>Bacteroidia</taxon>
        <taxon>Bacteroidales</taxon>
        <taxon>Prevotellaceae</taxon>
        <taxon>Hoylesella</taxon>
    </lineage>
</organism>
<reference evidence="5" key="1">
    <citation type="submission" date="2015-11" db="EMBL/GenBank/DDBJ databases">
        <authorList>
            <person name="Holder M.E."/>
            <person name="Ajami N.J."/>
            <person name="Petrosino J.F."/>
        </authorList>
    </citation>
    <scope>NUCLEOTIDE SEQUENCE [LARGE SCALE GENOMIC DNA]</scope>
    <source>
        <strain evidence="5">F0113</strain>
    </source>
</reference>
<sequence length="696" mass="78390">MKRTILVCFLLLSLTAMGRGKKLIKVACVGNSVTYGYGLPHRETQAYPVKLQQLLGDRYEVKNFGHSGATLLNHGHKPYMRLPEFKEALKFKADWVVIHLGLNDTDPRNWPNYGSEFIPDYRALIDSFRTVNPHARIWICLMTPIGDRHPRFQSGTRDWFAAIQQCIKRIAATANVGLIDLNTPLYNRPDLFPDALHPNAEGAEIMARTVYSNLTGNFGGLQLSPLYTDGMVIQRERPIRFHGLANAGTVIKVLFDGEEQQTKAESNGEWHVTFPQKTAGGSYSAMISAGKQRKIIRDIWIGDVWLCAGQSNMEYTLGQCATAHEDLKTADQLPNLHLFNMCTRYPTDAVEWDSTALSDINGLRLLNNGPWKTCHAQEARTFSAVAYHFGRVLTDSLQVPIGLICNAVGGTTTESWIDRSTLEWQFPNILKDWYHGDYGQQWARNRALKNIKRSTNRLQRHPYQPAYMFESTILPLDRYAVKGVIWYQGESNAHNAELHTRLFPLLEKSWRKYFGDAHLPFYFVQLSSLNRPSWPAFRESQRLLSQRLHDTWMTITSDLGDSLDVHYPNKRPVGERLALQALQHSYHHTVVSAGPAIKGIVADGSRLILSFHNAVGLRAKGTTLQGFEVAGADGLFAPAEAKIVNNQVEVSSLRVPHPCAVRYGWQPFTRANLINGAGLPTSTFVKVIRSKEKGKK</sequence>
<dbReference type="SUPFAM" id="SSF52266">
    <property type="entry name" value="SGNH hydrolase"/>
    <property type="match status" value="2"/>
</dbReference>
<evidence type="ECO:0000313" key="4">
    <source>
        <dbReference type="EMBL" id="ALO49816.1"/>
    </source>
</evidence>
<dbReference type="PANTHER" id="PTHR22901:SF0">
    <property type="entry name" value="SIALATE O-ACETYLESTERASE"/>
    <property type="match status" value="1"/>
</dbReference>
<feature type="domain" description="SGNH hydrolase-type esterase" evidence="3">
    <location>
        <begin position="28"/>
        <end position="204"/>
    </location>
</feature>
<accession>A0A0S2KND4</accession>
<keyword evidence="5" id="KW-1185">Reference proteome</keyword>
<evidence type="ECO:0000259" key="3">
    <source>
        <dbReference type="Pfam" id="PF13472"/>
    </source>
</evidence>
<dbReference type="eggNOG" id="COG2755">
    <property type="taxonomic scope" value="Bacteria"/>
</dbReference>
<dbReference type="STRING" id="76123.AS203_02650"/>
<dbReference type="InterPro" id="IPR013783">
    <property type="entry name" value="Ig-like_fold"/>
</dbReference>
<gene>
    <name evidence="4" type="ORF">AS203_02650</name>
</gene>
<dbReference type="Pfam" id="PF03629">
    <property type="entry name" value="SASA"/>
    <property type="match status" value="1"/>
</dbReference>
<dbReference type="Pfam" id="PF13472">
    <property type="entry name" value="Lipase_GDSL_2"/>
    <property type="match status" value="1"/>
</dbReference>
<dbReference type="InterPro" id="IPR036514">
    <property type="entry name" value="SGNH_hydro_sf"/>
</dbReference>
<dbReference type="Proteomes" id="UP000056252">
    <property type="component" value="Chromosome"/>
</dbReference>
<dbReference type="InterPro" id="IPR005181">
    <property type="entry name" value="SASA"/>
</dbReference>
<feature type="domain" description="Sialate O-acetylesterase" evidence="2">
    <location>
        <begin position="303"/>
        <end position="582"/>
    </location>
</feature>
<keyword evidence="1" id="KW-0378">Hydrolase</keyword>
<evidence type="ECO:0000256" key="1">
    <source>
        <dbReference type="ARBA" id="ARBA00022801"/>
    </source>
</evidence>
<dbReference type="InterPro" id="IPR039329">
    <property type="entry name" value="SIAE"/>
</dbReference>
<dbReference type="OrthoDB" id="9816001at2"/>
<dbReference type="KEGG" id="peo:AS203_02650"/>